<organism evidence="3 4">
    <name type="scientific">Saccharopolyspora endophytica</name>
    <dbReference type="NCBI Taxonomy" id="543886"/>
    <lineage>
        <taxon>Bacteria</taxon>
        <taxon>Bacillati</taxon>
        <taxon>Actinomycetota</taxon>
        <taxon>Actinomycetes</taxon>
        <taxon>Pseudonocardiales</taxon>
        <taxon>Pseudonocardiaceae</taxon>
        <taxon>Saccharopolyspora</taxon>
    </lineage>
</organism>
<evidence type="ECO:0000259" key="2">
    <source>
        <dbReference type="PROSITE" id="PS51898"/>
    </source>
</evidence>
<evidence type="ECO:0000313" key="3">
    <source>
        <dbReference type="EMBL" id="MBQ0924626.1"/>
    </source>
</evidence>
<name>A0ABS5DEC9_9PSEU</name>
<comment type="caution">
    <text evidence="3">The sequence shown here is derived from an EMBL/GenBank/DDBJ whole genome shotgun (WGS) entry which is preliminary data.</text>
</comment>
<dbReference type="SUPFAM" id="SSF56349">
    <property type="entry name" value="DNA breaking-rejoining enzymes"/>
    <property type="match status" value="1"/>
</dbReference>
<accession>A0ABS5DEC9</accession>
<sequence>MWRPALVRAGLLGGITKESDGSIWASWQDLTGERQRQKFATETQAVTAVARLASGGLKFHDLRHSYATWLVDDGVPVNMVQRVLGHERSSTTLDLYTRRTDGGDRMLDALRDDGDEEGGIGSLIAR</sequence>
<evidence type="ECO:0000256" key="1">
    <source>
        <dbReference type="ARBA" id="ARBA00023172"/>
    </source>
</evidence>
<protein>
    <submittedName>
        <fullName evidence="3">Tyrosine-type recombinase/integrase</fullName>
    </submittedName>
</protein>
<feature type="domain" description="Tyr recombinase" evidence="2">
    <location>
        <begin position="1"/>
        <end position="111"/>
    </location>
</feature>
<dbReference type="Gene3D" id="1.10.443.10">
    <property type="entry name" value="Intergrase catalytic core"/>
    <property type="match status" value="1"/>
</dbReference>
<dbReference type="Proteomes" id="UP000674084">
    <property type="component" value="Unassembled WGS sequence"/>
</dbReference>
<dbReference type="InterPro" id="IPR002104">
    <property type="entry name" value="Integrase_catalytic"/>
</dbReference>
<dbReference type="EMBL" id="JAGPXE010000004">
    <property type="protein sequence ID" value="MBQ0924626.1"/>
    <property type="molecule type" value="Genomic_DNA"/>
</dbReference>
<reference evidence="3 4" key="1">
    <citation type="submission" date="2021-04" db="EMBL/GenBank/DDBJ databases">
        <title>Whole-genome sequencing of Saccharopolyspora endophytica KCTC 19397.</title>
        <authorList>
            <person name="Ay H."/>
            <person name="Saygin H."/>
            <person name="Sahin N."/>
        </authorList>
    </citation>
    <scope>NUCLEOTIDE SEQUENCE [LARGE SCALE GENOMIC DNA]</scope>
    <source>
        <strain evidence="3 4">KCTC 19397</strain>
    </source>
</reference>
<dbReference type="InterPro" id="IPR013762">
    <property type="entry name" value="Integrase-like_cat_sf"/>
</dbReference>
<dbReference type="RefSeq" id="WP_210970026.1">
    <property type="nucleotide sequence ID" value="NZ_JAGPXE010000004.1"/>
</dbReference>
<dbReference type="InterPro" id="IPR011010">
    <property type="entry name" value="DNA_brk_join_enz"/>
</dbReference>
<dbReference type="Pfam" id="PF00589">
    <property type="entry name" value="Phage_integrase"/>
    <property type="match status" value="1"/>
</dbReference>
<keyword evidence="4" id="KW-1185">Reference proteome</keyword>
<gene>
    <name evidence="3" type="ORF">KBO27_11780</name>
</gene>
<keyword evidence="1" id="KW-0233">DNA recombination</keyword>
<dbReference type="PROSITE" id="PS51898">
    <property type="entry name" value="TYR_RECOMBINASE"/>
    <property type="match status" value="1"/>
</dbReference>
<evidence type="ECO:0000313" key="4">
    <source>
        <dbReference type="Proteomes" id="UP000674084"/>
    </source>
</evidence>
<proteinExistence type="predicted"/>